<dbReference type="Proteomes" id="UP000240811">
    <property type="component" value="Unassembled WGS sequence"/>
</dbReference>
<dbReference type="InterPro" id="IPR012301">
    <property type="entry name" value="Malic_N_dom"/>
</dbReference>
<dbReference type="Gene3D" id="3.40.50.10950">
    <property type="match status" value="1"/>
</dbReference>
<dbReference type="InterPro" id="IPR002505">
    <property type="entry name" value="PTA_PTB"/>
</dbReference>
<comment type="caution">
    <text evidence="14">The sequence shown here is derived from an EMBL/GenBank/DDBJ whole genome shotgun (WGS) entry which is preliminary data.</text>
</comment>
<evidence type="ECO:0000256" key="7">
    <source>
        <dbReference type="ARBA" id="ARBA00023002"/>
    </source>
</evidence>
<comment type="similarity">
    <text evidence="3">In the N-terminal section; belongs to the malic enzymes family.</text>
</comment>
<dbReference type="SMART" id="SM00919">
    <property type="entry name" value="Malic_M"/>
    <property type="match status" value="1"/>
</dbReference>
<feature type="active site" description="Proton acceptor" evidence="9">
    <location>
        <position position="109"/>
    </location>
</feature>
<evidence type="ECO:0000256" key="10">
    <source>
        <dbReference type="PIRSR" id="PIRSR036684-2"/>
    </source>
</evidence>
<dbReference type="Gene3D" id="3.40.50.10750">
    <property type="entry name" value="Isocitrate/Isopropylmalate dehydrogenase-like"/>
    <property type="match status" value="1"/>
</dbReference>
<evidence type="ECO:0000256" key="8">
    <source>
        <dbReference type="ARBA" id="ARBA00023268"/>
    </source>
</evidence>
<dbReference type="InterPro" id="IPR045213">
    <property type="entry name" value="Malic_NAD-bd_bact_type"/>
</dbReference>
<evidence type="ECO:0000259" key="12">
    <source>
        <dbReference type="SMART" id="SM00919"/>
    </source>
</evidence>
<evidence type="ECO:0000256" key="9">
    <source>
        <dbReference type="PIRSR" id="PIRSR036684-1"/>
    </source>
</evidence>
<evidence type="ECO:0000256" key="2">
    <source>
        <dbReference type="ARBA" id="ARBA00001946"/>
    </source>
</evidence>
<dbReference type="GO" id="GO:0046872">
    <property type="term" value="F:metal ion binding"/>
    <property type="evidence" value="ECO:0007669"/>
    <property type="project" value="UniProtKB-KW"/>
</dbReference>
<feature type="binding site" evidence="11">
    <location>
        <position position="177"/>
    </location>
    <ligand>
        <name>a divalent metal cation</name>
        <dbReference type="ChEBI" id="CHEBI:60240"/>
    </ligand>
</feature>
<dbReference type="AlphaFoldDB" id="A0A2T4VY84"/>
<feature type="domain" description="Malic enzyme NAD-binding" evidence="12">
    <location>
        <begin position="178"/>
        <end position="415"/>
    </location>
</feature>
<dbReference type="InterPro" id="IPR037062">
    <property type="entry name" value="Malic_N_dom_sf"/>
</dbReference>
<dbReference type="PIRSF" id="PIRSF036684">
    <property type="entry name" value="ME_PTA"/>
    <property type="match status" value="1"/>
</dbReference>
<keyword evidence="8" id="KW-0511">Multifunctional enzyme</keyword>
<feature type="binding site" evidence="11">
    <location>
        <begin position="91"/>
        <end position="98"/>
    </location>
    <ligand>
        <name>NADP(+)</name>
        <dbReference type="ChEBI" id="CHEBI:58349"/>
    </ligand>
</feature>
<dbReference type="InterPro" id="IPR046346">
    <property type="entry name" value="Aminoacid_DH-like_N_sf"/>
</dbReference>
<dbReference type="CDD" id="cd05311">
    <property type="entry name" value="NAD_bind_2_malic_enz"/>
    <property type="match status" value="1"/>
</dbReference>
<dbReference type="InterPro" id="IPR042112">
    <property type="entry name" value="P_AcTrfase_dom2"/>
</dbReference>
<comment type="cofactor">
    <cofactor evidence="1">
        <name>Mn(2+)</name>
        <dbReference type="ChEBI" id="CHEBI:29035"/>
    </cofactor>
</comment>
<dbReference type="GO" id="GO:0051287">
    <property type="term" value="F:NAD binding"/>
    <property type="evidence" value="ECO:0007669"/>
    <property type="project" value="InterPro"/>
</dbReference>
<comment type="similarity">
    <text evidence="4">In the C-terminal section; belongs to the phosphate acetyltransferase and butyryltransferase family.</text>
</comment>
<proteinExistence type="inferred from homology"/>
<evidence type="ECO:0000256" key="5">
    <source>
        <dbReference type="ARBA" id="ARBA00011823"/>
    </source>
</evidence>
<evidence type="ECO:0000256" key="6">
    <source>
        <dbReference type="ARBA" id="ARBA00022723"/>
    </source>
</evidence>
<evidence type="ECO:0000256" key="11">
    <source>
        <dbReference type="PIRSR" id="PIRSR036684-3"/>
    </source>
</evidence>
<evidence type="ECO:0000259" key="13">
    <source>
        <dbReference type="SMART" id="SM01274"/>
    </source>
</evidence>
<sequence length="774" mass="84129">MEKKSSQGVKHSEFRSEDDLSKHALLYHQYPSAGKLEINATKPLNSQMDLSLAYSPGVGAPCMAISDDPANAVIYTARSNLVAVISNGSAVLGLGNIGPLASKPVMEGKAVLFKKFAGINVFDIEIDAQDVETMVATISALEPTFGGINLEDIKSPECFEVERILSEKMKIPVFHDDQHGTAITVAAAMLNGMKLVGKSFEEIKVVTLGAGAAALACLNLLVKMGVQRKNIWIHDLDGLVYKGRNRKIDQWKSVYCQDSGAKTFAETMEGADVFLGLSVAGALDPDVLKYMAKNPLIMPLANPIPEVMPDVVTKIRPDAMICTGRSDFANQVNNVLCFPYMFRGALDSCAVTINEEMKIAAVYAMAELARDVSNDVVSNNSSGDHPVFGRNYLIPSPFDPNLILRIAPAVARAAEETGVATCPIKDYDDYRDSLNKYAFPDRSLMRPIFLAAKKANLKRIVFSNGEDERVLRASQALCEKNIARPILIGSHSEISTAISRYSLKILVEKDFDIIDPNNNECLQEYVALYSSLNGQREISQEYARNVISSNTTVMASLVLKNAKADMCICGFDDHYENHLLDINKIIGKRSGINNYSAMSVLISHNRVMFFADTHVICNPSAQEIAEITEMAAQAIRSFGIIPRVSLFSNSSCRSHDMDSSLKINEALRIIRDTCSDLEIDGEETQGDISLSSILNNCIIPGMSFSEDANLLIFPNIDSANIALDIAKSITNGLCLGPILLGSDLPVRILPSCVSSGEIVDIVALSIAETISSNA</sequence>
<dbReference type="SUPFAM" id="SSF53223">
    <property type="entry name" value="Aminoacid dehydrogenase-like, N-terminal domain"/>
    <property type="match status" value="1"/>
</dbReference>
<name>A0A2T4VY84_9HYPH</name>
<protein>
    <submittedName>
        <fullName evidence="14">NADP-dependent malic enzyme</fullName>
    </submittedName>
</protein>
<dbReference type="SMART" id="SM01274">
    <property type="entry name" value="malic"/>
    <property type="match status" value="1"/>
</dbReference>
<dbReference type="Pfam" id="PF00390">
    <property type="entry name" value="malic"/>
    <property type="match status" value="1"/>
</dbReference>
<comment type="subunit">
    <text evidence="5">Homooctamer.</text>
</comment>
<dbReference type="InterPro" id="IPR012188">
    <property type="entry name" value="ME_PTA"/>
</dbReference>
<dbReference type="PANTHER" id="PTHR43237:SF4">
    <property type="entry name" value="NADP-DEPENDENT MALIC ENZYME"/>
    <property type="match status" value="1"/>
</dbReference>
<evidence type="ECO:0000256" key="4">
    <source>
        <dbReference type="ARBA" id="ARBA00008756"/>
    </source>
</evidence>
<comment type="cofactor">
    <cofactor evidence="2">
        <name>Mg(2+)</name>
        <dbReference type="ChEBI" id="CHEBI:18420"/>
    </cofactor>
</comment>
<reference evidence="15" key="1">
    <citation type="submission" date="2018-02" db="EMBL/GenBank/DDBJ databases">
        <title>Genome sequence of Candidatus Liberibacter europaeus.</title>
        <authorList>
            <person name="Frampton R.A."/>
            <person name="Thompson S.M."/>
            <person name="David C."/>
            <person name="Addison S.M."/>
            <person name="Smith G.R."/>
        </authorList>
    </citation>
    <scope>NUCLEOTIDE SEQUENCE [LARGE SCALE GENOMIC DNA]</scope>
</reference>
<evidence type="ECO:0000256" key="1">
    <source>
        <dbReference type="ARBA" id="ARBA00001936"/>
    </source>
</evidence>
<dbReference type="FunFam" id="3.40.50.10380:FF:000003">
    <property type="entry name" value="NADP-dependent malic enzyme"/>
    <property type="match status" value="1"/>
</dbReference>
<organism evidence="14 15">
    <name type="scientific">Candidatus Liberibacter europaeus</name>
    <dbReference type="NCBI Taxonomy" id="744859"/>
    <lineage>
        <taxon>Bacteria</taxon>
        <taxon>Pseudomonadati</taxon>
        <taxon>Pseudomonadota</taxon>
        <taxon>Alphaproteobacteria</taxon>
        <taxon>Hyphomicrobiales</taxon>
        <taxon>Rhizobiaceae</taxon>
        <taxon>Liberibacter</taxon>
    </lineage>
</organism>
<evidence type="ECO:0000313" key="14">
    <source>
        <dbReference type="EMBL" id="PTL86735.1"/>
    </source>
</evidence>
<dbReference type="InterPro" id="IPR051674">
    <property type="entry name" value="Malate_Decarboxylase"/>
</dbReference>
<dbReference type="Pfam" id="PF03949">
    <property type="entry name" value="Malic_M"/>
    <property type="match status" value="1"/>
</dbReference>
<keyword evidence="11" id="KW-0521">NADP</keyword>
<dbReference type="SUPFAM" id="SSF51735">
    <property type="entry name" value="NAD(P)-binding Rossmann-fold domains"/>
    <property type="match status" value="1"/>
</dbReference>
<dbReference type="GO" id="GO:0006108">
    <property type="term" value="P:malate metabolic process"/>
    <property type="evidence" value="ECO:0007669"/>
    <property type="project" value="InterPro"/>
</dbReference>
<accession>A0A2T4VY84</accession>
<dbReference type="Gene3D" id="3.40.50.10380">
    <property type="entry name" value="Malic enzyme, N-terminal domain"/>
    <property type="match status" value="1"/>
</dbReference>
<dbReference type="SUPFAM" id="SSF53659">
    <property type="entry name" value="Isocitrate/Isopropylmalate dehydrogenase-like"/>
    <property type="match status" value="1"/>
</dbReference>
<dbReference type="InterPro" id="IPR012302">
    <property type="entry name" value="Malic_NAD-bd"/>
</dbReference>
<dbReference type="GO" id="GO:0004470">
    <property type="term" value="F:malic enzyme activity"/>
    <property type="evidence" value="ECO:0007669"/>
    <property type="project" value="InterPro"/>
</dbReference>
<evidence type="ECO:0000256" key="3">
    <source>
        <dbReference type="ARBA" id="ARBA00007686"/>
    </source>
</evidence>
<dbReference type="FunFam" id="3.40.50.720:FF:000095">
    <property type="entry name" value="NADP-dependent malic enzyme"/>
    <property type="match status" value="1"/>
</dbReference>
<keyword evidence="7" id="KW-0560">Oxidoreductase</keyword>
<dbReference type="EMBL" id="PSQJ01000002">
    <property type="protein sequence ID" value="PTL86735.1"/>
    <property type="molecule type" value="Genomic_DNA"/>
</dbReference>
<keyword evidence="6 10" id="KW-0479">Metal-binding</keyword>
<dbReference type="InterPro" id="IPR042113">
    <property type="entry name" value="P_AcTrfase_dom1"/>
</dbReference>
<evidence type="ECO:0000313" key="15">
    <source>
        <dbReference type="Proteomes" id="UP000240811"/>
    </source>
</evidence>
<dbReference type="GO" id="GO:0016746">
    <property type="term" value="F:acyltransferase activity"/>
    <property type="evidence" value="ECO:0007669"/>
    <property type="project" value="InterPro"/>
</dbReference>
<dbReference type="InterPro" id="IPR036291">
    <property type="entry name" value="NAD(P)-bd_dom_sf"/>
</dbReference>
<feature type="binding site" evidence="10">
    <location>
        <position position="151"/>
    </location>
    <ligand>
        <name>a divalent metal cation</name>
        <dbReference type="ChEBI" id="CHEBI:60240"/>
    </ligand>
</feature>
<gene>
    <name evidence="14" type="ORF">C4617_02695</name>
</gene>
<feature type="binding site" evidence="10">
    <location>
        <position position="152"/>
    </location>
    <ligand>
        <name>a divalent metal cation</name>
        <dbReference type="ChEBI" id="CHEBI:60240"/>
    </ligand>
</feature>
<feature type="binding site" evidence="11">
    <location>
        <position position="302"/>
    </location>
    <ligand>
        <name>a divalent metal cation</name>
        <dbReference type="ChEBI" id="CHEBI:60240"/>
    </ligand>
</feature>
<dbReference type="Gene3D" id="3.40.50.720">
    <property type="entry name" value="NAD(P)-binding Rossmann-like Domain"/>
    <property type="match status" value="1"/>
</dbReference>
<dbReference type="GO" id="GO:0016616">
    <property type="term" value="F:oxidoreductase activity, acting on the CH-OH group of donors, NAD or NADP as acceptor"/>
    <property type="evidence" value="ECO:0007669"/>
    <property type="project" value="InterPro"/>
</dbReference>
<dbReference type="Pfam" id="PF01515">
    <property type="entry name" value="PTA_PTB"/>
    <property type="match status" value="1"/>
</dbReference>
<dbReference type="PANTHER" id="PTHR43237">
    <property type="entry name" value="NADP-DEPENDENT MALIC ENZYME"/>
    <property type="match status" value="1"/>
</dbReference>
<feature type="domain" description="Malic enzyme N-terminal" evidence="13">
    <location>
        <begin position="33"/>
        <end position="166"/>
    </location>
</feature>